<keyword evidence="2" id="KW-0812">Transmembrane</keyword>
<accession>A0A098YWC5</accession>
<evidence type="ECO:0000256" key="2">
    <source>
        <dbReference type="SAM" id="Phobius"/>
    </source>
</evidence>
<dbReference type="Pfam" id="PF14093">
    <property type="entry name" value="DUF4271"/>
    <property type="match status" value="1"/>
</dbReference>
<protein>
    <submittedName>
        <fullName evidence="3">Membrane protein</fullName>
    </submittedName>
</protein>
<feature type="transmembrane region" description="Helical" evidence="2">
    <location>
        <begin position="276"/>
        <end position="294"/>
    </location>
</feature>
<evidence type="ECO:0000313" key="4">
    <source>
        <dbReference type="Proteomes" id="UP000029723"/>
    </source>
</evidence>
<comment type="caution">
    <text evidence="3">The sequence shown here is derived from an EMBL/GenBank/DDBJ whole genome shotgun (WGS) entry which is preliminary data.</text>
</comment>
<dbReference type="AlphaFoldDB" id="A0A098YWC5"/>
<feature type="transmembrane region" description="Helical" evidence="2">
    <location>
        <begin position="177"/>
        <end position="195"/>
    </location>
</feature>
<sequence>MLQRDSVARIKGVDSAHVQPTKAKKSSQPTPAQVLKWLPKDATPAQQDSAIQANIKPSKISWSNRPDTLHLPGHPIGKSFRDINLPQYYKESFFSKDTLFHPELDGGRVGVPGDPVPYAVANDYLITSILLGCFILATIALSKSKPFIIRQAKSFFYVPRGETTSLTETAGEIRSQFFFVLQTCLLLSLILFFYTRTLGSETFVVEHYQVIGIYAIGFFAYYVFNAFVYWFANWVFFDWKKNDQWMKTKLFLVSMEGVILFPIVMLLAYFDLSVSSAVIYSIVIVSLVKILTLYKLSVIFFRQRGSFLQIILYFCALEVIPIFVMWGVFDTINDYLRINY</sequence>
<feature type="transmembrane region" description="Helical" evidence="2">
    <location>
        <begin position="306"/>
        <end position="329"/>
    </location>
</feature>
<evidence type="ECO:0000256" key="1">
    <source>
        <dbReference type="SAM" id="MobiDB-lite"/>
    </source>
</evidence>
<feature type="transmembrane region" description="Helical" evidence="2">
    <location>
        <begin position="207"/>
        <end position="230"/>
    </location>
</feature>
<feature type="transmembrane region" description="Helical" evidence="2">
    <location>
        <begin position="124"/>
        <end position="141"/>
    </location>
</feature>
<name>A0A098YWC5_9BACT</name>
<keyword evidence="2" id="KW-1133">Transmembrane helix</keyword>
<dbReference type="EMBL" id="JRPQ01000041">
    <property type="protein sequence ID" value="KGI22908.1"/>
    <property type="molecule type" value="Genomic_DNA"/>
</dbReference>
<evidence type="ECO:0000313" key="3">
    <source>
        <dbReference type="EMBL" id="KGI22908.1"/>
    </source>
</evidence>
<proteinExistence type="predicted"/>
<reference evidence="3 4" key="1">
    <citation type="submission" date="2014-07" db="EMBL/GenBank/DDBJ databases">
        <authorList>
            <person name="McCorrison J."/>
            <person name="Sanka R."/>
            <person name="Torralba M."/>
            <person name="Gillis M."/>
            <person name="Haft D.H."/>
            <person name="Methe B."/>
            <person name="Sutton G."/>
            <person name="Nelson K.E."/>
        </authorList>
    </citation>
    <scope>NUCLEOTIDE SEQUENCE [LARGE SCALE GENOMIC DNA]</scope>
    <source>
        <strain evidence="3 4">S9-PR14</strain>
    </source>
</reference>
<dbReference type="Proteomes" id="UP000029723">
    <property type="component" value="Unassembled WGS sequence"/>
</dbReference>
<dbReference type="InterPro" id="IPR025367">
    <property type="entry name" value="DUF4271"/>
</dbReference>
<feature type="transmembrane region" description="Helical" evidence="2">
    <location>
        <begin position="250"/>
        <end position="270"/>
    </location>
</feature>
<dbReference type="RefSeq" id="WP_036926092.1">
    <property type="nucleotide sequence ID" value="NZ_JRPQ01000041.1"/>
</dbReference>
<keyword evidence="2" id="KW-0472">Membrane</keyword>
<dbReference type="OrthoDB" id="1467217at2"/>
<feature type="region of interest" description="Disordered" evidence="1">
    <location>
        <begin position="1"/>
        <end position="33"/>
    </location>
</feature>
<gene>
    <name evidence="3" type="ORF">HMPREF9304_01780</name>
</gene>
<feature type="compositionally biased region" description="Basic and acidic residues" evidence="1">
    <location>
        <begin position="1"/>
        <end position="14"/>
    </location>
</feature>
<organism evidence="3 4">
    <name type="scientific">Hoylesella timonensis S9-PR14</name>
    <dbReference type="NCBI Taxonomy" id="1401062"/>
    <lineage>
        <taxon>Bacteria</taxon>
        <taxon>Pseudomonadati</taxon>
        <taxon>Bacteroidota</taxon>
        <taxon>Bacteroidia</taxon>
        <taxon>Bacteroidales</taxon>
        <taxon>Prevotellaceae</taxon>
        <taxon>Hoylesella</taxon>
    </lineage>
</organism>